<reference evidence="4" key="1">
    <citation type="submission" date="2022-11" db="UniProtKB">
        <authorList>
            <consortium name="WormBaseParasite"/>
        </authorList>
    </citation>
    <scope>IDENTIFICATION</scope>
</reference>
<accession>A0A914EHU8</accession>
<dbReference type="PANTHER" id="PTHR43544">
    <property type="entry name" value="SHORT-CHAIN DEHYDROGENASE/REDUCTASE"/>
    <property type="match status" value="1"/>
</dbReference>
<keyword evidence="2" id="KW-0560">Oxidoreductase</keyword>
<dbReference type="AlphaFoldDB" id="A0A914EHU8"/>
<sequence>MHSDLGKNVLITGANRGLGLAMVGEIAKNYNVDRIFACCREPTKAKDLIEVKRKYPIVNIIKLDIQNDTTIKAAVEEVKKILGHEHLNVLINNAAIFENSLDEKSDGSFETPERGYFNRHFDVNITGLTMVSGAFLPLLKKASAAKERALLINLSSTLGSINVALACQTLTNKNIAYCLTKAAVNHYTHMVGTYLEGTGVIVACFCPGWVKTDMGTEIAELTIDESIPHLIKTISNLTKEKNGGYYTRYGEVIPW</sequence>
<dbReference type="InterPro" id="IPR036291">
    <property type="entry name" value="NAD(P)-bd_dom_sf"/>
</dbReference>
<evidence type="ECO:0000256" key="1">
    <source>
        <dbReference type="ARBA" id="ARBA00022857"/>
    </source>
</evidence>
<name>A0A914EHU8_9BILA</name>
<dbReference type="Proteomes" id="UP000887540">
    <property type="component" value="Unplaced"/>
</dbReference>
<dbReference type="SUPFAM" id="SSF51735">
    <property type="entry name" value="NAD(P)-binding Rossmann-fold domains"/>
    <property type="match status" value="1"/>
</dbReference>
<dbReference type="InterPro" id="IPR002347">
    <property type="entry name" value="SDR_fam"/>
</dbReference>
<dbReference type="GO" id="GO:0016491">
    <property type="term" value="F:oxidoreductase activity"/>
    <property type="evidence" value="ECO:0007669"/>
    <property type="project" value="UniProtKB-KW"/>
</dbReference>
<evidence type="ECO:0000313" key="4">
    <source>
        <dbReference type="WBParaSite" id="ACRNAN_scaffold7989.g18002.t1"/>
    </source>
</evidence>
<dbReference type="WBParaSite" id="ACRNAN_scaffold7989.g18002.t1">
    <property type="protein sequence ID" value="ACRNAN_scaffold7989.g18002.t1"/>
    <property type="gene ID" value="ACRNAN_scaffold7989.g18002"/>
</dbReference>
<dbReference type="CDD" id="cd05325">
    <property type="entry name" value="carb_red_sniffer_like_SDR_c"/>
    <property type="match status" value="1"/>
</dbReference>
<dbReference type="Gene3D" id="3.40.50.720">
    <property type="entry name" value="NAD(P)-binding Rossmann-like Domain"/>
    <property type="match status" value="1"/>
</dbReference>
<evidence type="ECO:0000256" key="2">
    <source>
        <dbReference type="ARBA" id="ARBA00023002"/>
    </source>
</evidence>
<dbReference type="PANTHER" id="PTHR43544:SF7">
    <property type="entry name" value="NADB-LER2"/>
    <property type="match status" value="1"/>
</dbReference>
<dbReference type="Pfam" id="PF00106">
    <property type="entry name" value="adh_short"/>
    <property type="match status" value="1"/>
</dbReference>
<dbReference type="InterPro" id="IPR051468">
    <property type="entry name" value="Fungal_SecMetab_SDRs"/>
</dbReference>
<proteinExistence type="predicted"/>
<keyword evidence="3" id="KW-1185">Reference proteome</keyword>
<organism evidence="3 4">
    <name type="scientific">Acrobeloides nanus</name>
    <dbReference type="NCBI Taxonomy" id="290746"/>
    <lineage>
        <taxon>Eukaryota</taxon>
        <taxon>Metazoa</taxon>
        <taxon>Ecdysozoa</taxon>
        <taxon>Nematoda</taxon>
        <taxon>Chromadorea</taxon>
        <taxon>Rhabditida</taxon>
        <taxon>Tylenchina</taxon>
        <taxon>Cephalobomorpha</taxon>
        <taxon>Cephaloboidea</taxon>
        <taxon>Cephalobidae</taxon>
        <taxon>Acrobeloides</taxon>
    </lineage>
</organism>
<dbReference type="GO" id="GO:0005737">
    <property type="term" value="C:cytoplasm"/>
    <property type="evidence" value="ECO:0007669"/>
    <property type="project" value="TreeGrafter"/>
</dbReference>
<protein>
    <submittedName>
        <fullName evidence="4">Uncharacterized protein</fullName>
    </submittedName>
</protein>
<keyword evidence="1" id="KW-0521">NADP</keyword>
<dbReference type="PRINTS" id="PR00081">
    <property type="entry name" value="GDHRDH"/>
</dbReference>
<evidence type="ECO:0000313" key="3">
    <source>
        <dbReference type="Proteomes" id="UP000887540"/>
    </source>
</evidence>